<evidence type="ECO:0000313" key="2">
    <source>
        <dbReference type="Proteomes" id="UP000307768"/>
    </source>
</evidence>
<accession>A0A5Q6RWY9</accession>
<gene>
    <name evidence="1" type="ORF">FE697_015310</name>
</gene>
<comment type="caution">
    <text evidence="1">The sequence shown here is derived from an EMBL/GenBank/DDBJ whole genome shotgun (WGS) entry which is preliminary data.</text>
</comment>
<dbReference type="EMBL" id="VDFQ02000004">
    <property type="protein sequence ID" value="KAA1422500.1"/>
    <property type="molecule type" value="Genomic_DNA"/>
</dbReference>
<organism evidence="1 2">
    <name type="scientific">Mumia zhuanghuii</name>
    <dbReference type="NCBI Taxonomy" id="2585211"/>
    <lineage>
        <taxon>Bacteria</taxon>
        <taxon>Bacillati</taxon>
        <taxon>Actinomycetota</taxon>
        <taxon>Actinomycetes</taxon>
        <taxon>Propionibacteriales</taxon>
        <taxon>Nocardioidaceae</taxon>
        <taxon>Mumia</taxon>
    </lineage>
</organism>
<sequence length="130" mass="13735">MRRGLSVEYVDGVVCVVIADVDALHELAAIVAQSNSARVYRGGDPLRSAEPFVSAARACIAVRELVPGKELEPTSILPPTAVWITADQAASELGITARAVTKRAAAGGLVAKKVAGRWWINLKETTREAA</sequence>
<reference evidence="1 2" key="1">
    <citation type="submission" date="2019-09" db="EMBL/GenBank/DDBJ databases">
        <title>Mumia zhuanghuii sp. nov. isolated from the intestinal contents of plateau pika (Ochotona curzoniae) in the Qinghai-Tibet plateau of China.</title>
        <authorList>
            <person name="Tian Z."/>
        </authorList>
    </citation>
    <scope>NUCLEOTIDE SEQUENCE [LARGE SCALE GENOMIC DNA]</scope>
    <source>
        <strain evidence="2">350</strain>
    </source>
</reference>
<protein>
    <recommendedName>
        <fullName evidence="3">Helix-turn-helix domain-containing protein</fullName>
    </recommendedName>
</protein>
<dbReference type="Proteomes" id="UP000307768">
    <property type="component" value="Unassembled WGS sequence"/>
</dbReference>
<evidence type="ECO:0000313" key="1">
    <source>
        <dbReference type="EMBL" id="KAA1422500.1"/>
    </source>
</evidence>
<dbReference type="RefSeq" id="WP_149770451.1">
    <property type="nucleotide sequence ID" value="NZ_VDFQ02000004.1"/>
</dbReference>
<proteinExistence type="predicted"/>
<name>A0A5Q6RWY9_9ACTN</name>
<dbReference type="AlphaFoldDB" id="A0A5Q6RWY9"/>
<evidence type="ECO:0008006" key="3">
    <source>
        <dbReference type="Google" id="ProtNLM"/>
    </source>
</evidence>